<reference evidence="6" key="1">
    <citation type="submission" date="2021-04" db="EMBL/GenBank/DDBJ databases">
        <authorList>
            <person name="Postec A."/>
        </authorList>
    </citation>
    <scope>NUCLEOTIDE SEQUENCE</scope>
    <source>
        <strain evidence="6">F1F22</strain>
    </source>
</reference>
<reference evidence="6" key="2">
    <citation type="submission" date="2022-06" db="EMBL/GenBank/DDBJ databases">
        <title>Thermospira aquatica gen. nov., sp. nov.</title>
        <authorList>
            <person name="Ben Ali Gam Z."/>
            <person name="Labat M."/>
        </authorList>
    </citation>
    <scope>NUCLEOTIDE SEQUENCE</scope>
    <source>
        <strain evidence="6">F1F22</strain>
    </source>
</reference>
<keyword evidence="2" id="KW-0808">Transferase</keyword>
<name>A0AAX3BA88_9SPIR</name>
<comment type="pathway">
    <text evidence="1">Lipid metabolism.</text>
</comment>
<dbReference type="AlphaFoldDB" id="A0AAX3BA88"/>
<evidence type="ECO:0000256" key="3">
    <source>
        <dbReference type="ARBA" id="ARBA00023315"/>
    </source>
</evidence>
<keyword evidence="3 6" id="KW-0012">Acyltransferase</keyword>
<evidence type="ECO:0000256" key="2">
    <source>
        <dbReference type="ARBA" id="ARBA00022679"/>
    </source>
</evidence>
<sequence>MRRLLGFLHLVLANLLAYLFALPFTVLLTPIAFVIALFGGKRLLLFITRFWAYLLFMITLRPVKVVGRELVDFSRPYLILMNHASMFDIPLLYRIFPGKIQWISKETIFSIPLWGKIMRELGCISMEREKLKSAKSSLEQAVRADAQASIAMFPEGTRTPTGELQRFKRGFVYILRNTEYDVLPITFRGLFRFCPKHRFAVDPRCPIEVIFHKPLKREELVGKTDEEIVAYVRSVIETDLKESSCSH</sequence>
<evidence type="ECO:0000313" key="6">
    <source>
        <dbReference type="EMBL" id="URA09163.1"/>
    </source>
</evidence>
<dbReference type="GO" id="GO:0003841">
    <property type="term" value="F:1-acylglycerol-3-phosphate O-acyltransferase activity"/>
    <property type="evidence" value="ECO:0007669"/>
    <property type="project" value="TreeGrafter"/>
</dbReference>
<dbReference type="SUPFAM" id="SSF69593">
    <property type="entry name" value="Glycerol-3-phosphate (1)-acyltransferase"/>
    <property type="match status" value="1"/>
</dbReference>
<keyword evidence="7" id="KW-1185">Reference proteome</keyword>
<keyword evidence="4" id="KW-0812">Transmembrane</keyword>
<dbReference type="PANTHER" id="PTHR10434:SF66">
    <property type="entry name" value="PHOSPHOLIPID_GLYCEROL ACYLTRANSFERASE DOMAIN-CONTAINING PROTEIN"/>
    <property type="match status" value="1"/>
</dbReference>
<dbReference type="KEGG" id="taqu:KDW03_06535"/>
<keyword evidence="4" id="KW-0472">Membrane</keyword>
<dbReference type="InterPro" id="IPR002123">
    <property type="entry name" value="Plipid/glycerol_acylTrfase"/>
</dbReference>
<organism evidence="6 7">
    <name type="scientific">Thermospira aquatica</name>
    <dbReference type="NCBI Taxonomy" id="2828656"/>
    <lineage>
        <taxon>Bacteria</taxon>
        <taxon>Pseudomonadati</taxon>
        <taxon>Spirochaetota</taxon>
        <taxon>Spirochaetia</taxon>
        <taxon>Brevinematales</taxon>
        <taxon>Thermospiraceae</taxon>
        <taxon>Thermospira</taxon>
    </lineage>
</organism>
<dbReference type="SMART" id="SM00563">
    <property type="entry name" value="PlsC"/>
    <property type="match status" value="1"/>
</dbReference>
<feature type="domain" description="Phospholipid/glycerol acyltransferase" evidence="5">
    <location>
        <begin position="77"/>
        <end position="190"/>
    </location>
</feature>
<proteinExistence type="predicted"/>
<dbReference type="Pfam" id="PF01553">
    <property type="entry name" value="Acyltransferase"/>
    <property type="match status" value="1"/>
</dbReference>
<dbReference type="CDD" id="cd07989">
    <property type="entry name" value="LPLAT_AGPAT-like"/>
    <property type="match status" value="1"/>
</dbReference>
<dbReference type="GO" id="GO:0006654">
    <property type="term" value="P:phosphatidic acid biosynthetic process"/>
    <property type="evidence" value="ECO:0007669"/>
    <property type="project" value="TreeGrafter"/>
</dbReference>
<dbReference type="EMBL" id="CP073355">
    <property type="protein sequence ID" value="URA09163.1"/>
    <property type="molecule type" value="Genomic_DNA"/>
</dbReference>
<protein>
    <submittedName>
        <fullName evidence="6">1-acyl-sn-glycerol-3-phosphate acyltransferase</fullName>
    </submittedName>
</protein>
<evidence type="ECO:0000313" key="7">
    <source>
        <dbReference type="Proteomes" id="UP001056539"/>
    </source>
</evidence>
<keyword evidence="4" id="KW-1133">Transmembrane helix</keyword>
<dbReference type="Proteomes" id="UP001056539">
    <property type="component" value="Chromosome"/>
</dbReference>
<accession>A0AAX3BA88</accession>
<evidence type="ECO:0000259" key="5">
    <source>
        <dbReference type="SMART" id="SM00563"/>
    </source>
</evidence>
<dbReference type="RefSeq" id="WP_271434289.1">
    <property type="nucleotide sequence ID" value="NZ_CP073355.1"/>
</dbReference>
<feature type="transmembrane region" description="Helical" evidence="4">
    <location>
        <begin position="31"/>
        <end position="56"/>
    </location>
</feature>
<evidence type="ECO:0000256" key="1">
    <source>
        <dbReference type="ARBA" id="ARBA00005189"/>
    </source>
</evidence>
<evidence type="ECO:0000256" key="4">
    <source>
        <dbReference type="SAM" id="Phobius"/>
    </source>
</evidence>
<gene>
    <name evidence="6" type="ORF">KDW03_06535</name>
</gene>
<dbReference type="PANTHER" id="PTHR10434">
    <property type="entry name" value="1-ACYL-SN-GLYCEROL-3-PHOSPHATE ACYLTRANSFERASE"/>
    <property type="match status" value="1"/>
</dbReference>